<feature type="domain" description="Haemin-degrading HemS/ChuX" evidence="1">
    <location>
        <begin position="42"/>
        <end position="170"/>
    </location>
</feature>
<organism evidence="2 3">
    <name type="scientific">Neptunomonas marina</name>
    <dbReference type="NCBI Taxonomy" id="1815562"/>
    <lineage>
        <taxon>Bacteria</taxon>
        <taxon>Pseudomonadati</taxon>
        <taxon>Pseudomonadota</taxon>
        <taxon>Gammaproteobacteria</taxon>
        <taxon>Oceanospirillales</taxon>
        <taxon>Oceanospirillaceae</taxon>
        <taxon>Neptunomonas</taxon>
    </lineage>
</organism>
<dbReference type="InterPro" id="IPR007845">
    <property type="entry name" value="HemS/ChuX_dom"/>
</dbReference>
<dbReference type="EMBL" id="SACQ01000008">
    <property type="protein sequence ID" value="RVU29572.1"/>
    <property type="molecule type" value="Genomic_DNA"/>
</dbReference>
<reference evidence="2 3" key="1">
    <citation type="submission" date="2019-01" db="EMBL/GenBank/DDBJ databases">
        <authorList>
            <person name="Chen W.-M."/>
        </authorList>
    </citation>
    <scope>NUCLEOTIDE SEQUENCE [LARGE SCALE GENOMIC DNA]</scope>
    <source>
        <strain evidence="2 3">HPM-16</strain>
    </source>
</reference>
<evidence type="ECO:0000313" key="2">
    <source>
        <dbReference type="EMBL" id="RVU29572.1"/>
    </source>
</evidence>
<sequence length="361" mass="40606">MGDLAQMFNRVTASSSLSERFAALIEAEPSLRRRQQAERLDVPEAQLIDQQCGVQSIRLNRKFSDLIYALPELGYIMSLTRNESAVHERKGIYDNIRINGPMGLVISPDRKIDLRIILSRWTVGYAVCEALGDSHRFSLQFFDQAGNAIQKIYLQPNSNFAAYQRLVEQFGAADQDAQMSFSTPEANTEMASDSDVDTHALVNEWKKMTDVHQFFGLLRRHKVTREQAFRLVGEPYACPVANNSVGYLLEEAAQQRLPIMCFVGNSGNIQIHSGVIETVKRVGPWLNVLDPEFNLHLLEDQVASAWLIRKPTVDGMVTSLELYDAKGETIAQFFGVREEGQPENRAWRALVESLLGEEVAA</sequence>
<dbReference type="CDD" id="cd16830">
    <property type="entry name" value="HemS-like_N"/>
    <property type="match status" value="1"/>
</dbReference>
<dbReference type="GO" id="GO:0006826">
    <property type="term" value="P:iron ion transport"/>
    <property type="evidence" value="ECO:0007669"/>
    <property type="project" value="InterPro"/>
</dbReference>
<dbReference type="SUPFAM" id="SSF144064">
    <property type="entry name" value="Heme iron utilization protein-like"/>
    <property type="match status" value="1"/>
</dbReference>
<dbReference type="CDD" id="cd16831">
    <property type="entry name" value="HemS-like_C"/>
    <property type="match status" value="1"/>
</dbReference>
<evidence type="ECO:0000259" key="1">
    <source>
        <dbReference type="Pfam" id="PF05171"/>
    </source>
</evidence>
<dbReference type="Proteomes" id="UP000282818">
    <property type="component" value="Unassembled WGS sequence"/>
</dbReference>
<proteinExistence type="predicted"/>
<feature type="domain" description="Haemin-degrading HemS/ChuX" evidence="1">
    <location>
        <begin position="222"/>
        <end position="354"/>
    </location>
</feature>
<gene>
    <name evidence="2" type="ORF">EOE65_15485</name>
</gene>
<accession>A0A437Q4Z9</accession>
<comment type="caution">
    <text evidence="2">The sequence shown here is derived from an EMBL/GenBank/DDBJ whole genome shotgun (WGS) entry which is preliminary data.</text>
</comment>
<evidence type="ECO:0000313" key="3">
    <source>
        <dbReference type="Proteomes" id="UP000282818"/>
    </source>
</evidence>
<dbReference type="AlphaFoldDB" id="A0A437Q4Z9"/>
<keyword evidence="3" id="KW-1185">Reference proteome</keyword>
<dbReference type="InterPro" id="IPR053733">
    <property type="entry name" value="Heme_Transport_Util_sf"/>
</dbReference>
<name>A0A437Q4Z9_9GAMM</name>
<dbReference type="Gene3D" id="3.40.1570.10">
    <property type="entry name" value="HemS/ChuS/ChuX like domains"/>
    <property type="match status" value="2"/>
</dbReference>
<dbReference type="Pfam" id="PF05171">
    <property type="entry name" value="HemS"/>
    <property type="match status" value="2"/>
</dbReference>
<dbReference type="RefSeq" id="WP_127695379.1">
    <property type="nucleotide sequence ID" value="NZ_SACQ01000008.1"/>
</dbReference>
<protein>
    <submittedName>
        <fullName evidence="2">Hemin-degrading factor</fullName>
    </submittedName>
</protein>